<dbReference type="InterPro" id="IPR041664">
    <property type="entry name" value="AAA_16"/>
</dbReference>
<organism evidence="2 3">
    <name type="scientific">Streptomyces racemochromogenes</name>
    <dbReference type="NCBI Taxonomy" id="67353"/>
    <lineage>
        <taxon>Bacteria</taxon>
        <taxon>Bacillati</taxon>
        <taxon>Actinomycetota</taxon>
        <taxon>Actinomycetes</taxon>
        <taxon>Kitasatosporales</taxon>
        <taxon>Streptomycetaceae</taxon>
        <taxon>Streptomyces</taxon>
    </lineage>
</organism>
<evidence type="ECO:0000259" key="1">
    <source>
        <dbReference type="Pfam" id="PF13191"/>
    </source>
</evidence>
<dbReference type="GO" id="GO:0005524">
    <property type="term" value="F:ATP binding"/>
    <property type="evidence" value="ECO:0007669"/>
    <property type="project" value="UniProtKB-KW"/>
</dbReference>
<keyword evidence="2" id="KW-0067">ATP-binding</keyword>
<sequence>MGRRRDLEVLEQAARSARRKGAVALVSGEAGVGKTVLLTRCADALRAQGSTVVTGRCPDDAGVPAAWAWTEALGQLARVLPPERVGPLSALIDPGDDESAWSQDLPLWELPGCAYHWNRPVAWLDEDHLVVGGLGDDEQQLVPGARAFRLGRDGSGTVPEEVAAFGGPEGRFFAANGLLFSTSETGTDIRDPATGARTGTLAGFRPTHHDLARGELIEATTSGLRRFRTADAAA</sequence>
<accession>A0ABW7PDZ6</accession>
<dbReference type="EMBL" id="JBBDHD010000031">
    <property type="protein sequence ID" value="MFH7596355.1"/>
    <property type="molecule type" value="Genomic_DNA"/>
</dbReference>
<gene>
    <name evidence="2" type="ORF">WDV06_14795</name>
</gene>
<proteinExistence type="predicted"/>
<dbReference type="InterPro" id="IPR027417">
    <property type="entry name" value="P-loop_NTPase"/>
</dbReference>
<feature type="domain" description="Orc1-like AAA ATPase" evidence="1">
    <location>
        <begin position="2"/>
        <end position="83"/>
    </location>
</feature>
<evidence type="ECO:0000313" key="3">
    <source>
        <dbReference type="Proteomes" id="UP001610631"/>
    </source>
</evidence>
<dbReference type="Pfam" id="PF13191">
    <property type="entry name" value="AAA_16"/>
    <property type="match status" value="1"/>
</dbReference>
<dbReference type="SUPFAM" id="SSF52540">
    <property type="entry name" value="P-loop containing nucleoside triphosphate hydrolases"/>
    <property type="match status" value="1"/>
</dbReference>
<dbReference type="Proteomes" id="UP001610631">
    <property type="component" value="Unassembled WGS sequence"/>
</dbReference>
<keyword evidence="3" id="KW-1185">Reference proteome</keyword>
<keyword evidence="2" id="KW-0547">Nucleotide-binding</keyword>
<dbReference type="RefSeq" id="WP_395510190.1">
    <property type="nucleotide sequence ID" value="NZ_JBBDHD010000031.1"/>
</dbReference>
<reference evidence="2 3" key="1">
    <citation type="submission" date="2024-03" db="EMBL/GenBank/DDBJ databases">
        <title>Whole genome sequencing of Streptomyces racemochromogenes, to identify antimicrobial biosynthetic gene clusters.</title>
        <authorList>
            <person name="Suryawanshi P."/>
            <person name="Krishnaraj P.U."/>
            <person name="Arun Y.P."/>
            <person name="Suryawanshi M.P."/>
            <person name="Rakshit O."/>
        </authorList>
    </citation>
    <scope>NUCLEOTIDE SEQUENCE [LARGE SCALE GENOMIC DNA]</scope>
    <source>
        <strain evidence="2 3">AUDT626</strain>
    </source>
</reference>
<name>A0ABW7PDZ6_9ACTN</name>
<comment type="caution">
    <text evidence="2">The sequence shown here is derived from an EMBL/GenBank/DDBJ whole genome shotgun (WGS) entry which is preliminary data.</text>
</comment>
<protein>
    <submittedName>
        <fullName evidence="2">ATP-binding protein</fullName>
    </submittedName>
</protein>
<evidence type="ECO:0000313" key="2">
    <source>
        <dbReference type="EMBL" id="MFH7596355.1"/>
    </source>
</evidence>